<evidence type="ECO:0000313" key="2">
    <source>
        <dbReference type="Proteomes" id="UP000639403"/>
    </source>
</evidence>
<reference evidence="1" key="2">
    <citation type="journal article" name="Front. Microbiol.">
        <title>Degradative Capacity of Two Strains of Rhodonia placenta: From Phenotype to Genotype.</title>
        <authorList>
            <person name="Kolle M."/>
            <person name="Horta M.A.C."/>
            <person name="Nowrousian M."/>
            <person name="Ohm R.A."/>
            <person name="Benz J.P."/>
            <person name="Pilgard A."/>
        </authorList>
    </citation>
    <scope>NUCLEOTIDE SEQUENCE</scope>
    <source>
        <strain evidence="1">FPRL280</strain>
    </source>
</reference>
<name>A0A8H7U2N1_9APHY</name>
<comment type="caution">
    <text evidence="1">The sequence shown here is derived from an EMBL/GenBank/DDBJ whole genome shotgun (WGS) entry which is preliminary data.</text>
</comment>
<sequence length="141" mass="16263">MYVLHAIVPYGHRYARGQTRPRAVAPLFQQPPPCILLLKLLLRIRGICSCSIIMRFGGAGFYTKYVIYADALYFCTIQFLNFISGHVGLFTRSLKNCMPVQRSCPWDLSLFLLVIVNLVKRLRWILQRSPASGRWRRLCQG</sequence>
<evidence type="ECO:0000313" key="1">
    <source>
        <dbReference type="EMBL" id="KAF9814558.1"/>
    </source>
</evidence>
<accession>A0A8H7U2N1</accession>
<dbReference type="AlphaFoldDB" id="A0A8H7U2N1"/>
<proteinExistence type="predicted"/>
<gene>
    <name evidence="1" type="ORF">IEO21_05016</name>
</gene>
<organism evidence="1 2">
    <name type="scientific">Rhodonia placenta</name>
    <dbReference type="NCBI Taxonomy" id="104341"/>
    <lineage>
        <taxon>Eukaryota</taxon>
        <taxon>Fungi</taxon>
        <taxon>Dikarya</taxon>
        <taxon>Basidiomycota</taxon>
        <taxon>Agaricomycotina</taxon>
        <taxon>Agaricomycetes</taxon>
        <taxon>Polyporales</taxon>
        <taxon>Adustoporiaceae</taxon>
        <taxon>Rhodonia</taxon>
    </lineage>
</organism>
<dbReference type="Proteomes" id="UP000639403">
    <property type="component" value="Unassembled WGS sequence"/>
</dbReference>
<dbReference type="EMBL" id="JADOXO010000084">
    <property type="protein sequence ID" value="KAF9814558.1"/>
    <property type="molecule type" value="Genomic_DNA"/>
</dbReference>
<reference evidence="1" key="1">
    <citation type="submission" date="2020-11" db="EMBL/GenBank/DDBJ databases">
        <authorList>
            <person name="Koelle M."/>
            <person name="Horta M.A.C."/>
            <person name="Nowrousian M."/>
            <person name="Ohm R.A."/>
            <person name="Benz P."/>
            <person name="Pilgard A."/>
        </authorList>
    </citation>
    <scope>NUCLEOTIDE SEQUENCE</scope>
    <source>
        <strain evidence="1">FPRL280</strain>
    </source>
</reference>
<protein>
    <submittedName>
        <fullName evidence="1">Uncharacterized protein</fullName>
    </submittedName>
</protein>